<protein>
    <submittedName>
        <fullName evidence="8">NUDIX hydrolase</fullName>
    </submittedName>
</protein>
<comment type="caution">
    <text evidence="8">The sequence shown here is derived from an EMBL/GenBank/DDBJ whole genome shotgun (WGS) entry which is preliminary data.</text>
</comment>
<evidence type="ECO:0000313" key="9">
    <source>
        <dbReference type="Proteomes" id="UP000024332"/>
    </source>
</evidence>
<dbReference type="GO" id="GO:0010945">
    <property type="term" value="F:coenzyme A diphosphatase activity"/>
    <property type="evidence" value="ECO:0007669"/>
    <property type="project" value="InterPro"/>
</dbReference>
<dbReference type="OrthoDB" id="40462at2157"/>
<dbReference type="STRING" id="1160895.CM19_02440"/>
<evidence type="ECO:0000259" key="7">
    <source>
        <dbReference type="PROSITE" id="PS51462"/>
    </source>
</evidence>
<dbReference type="EMBL" id="JFZT01000017">
    <property type="protein sequence ID" value="EZQ11075.1"/>
    <property type="molecule type" value="Genomic_DNA"/>
</dbReference>
<name>A0A031LTM9_9CREN</name>
<dbReference type="CDD" id="cd03426">
    <property type="entry name" value="NUDIX_CoAse_Nudt7"/>
    <property type="match status" value="1"/>
</dbReference>
<dbReference type="AlphaFoldDB" id="A0A031LTM9"/>
<dbReference type="GO" id="GO:0046872">
    <property type="term" value="F:metal ion binding"/>
    <property type="evidence" value="ECO:0007669"/>
    <property type="project" value="UniProtKB-KW"/>
</dbReference>
<gene>
    <name evidence="8" type="ORF">CM19_02440</name>
</gene>
<comment type="cofactor">
    <cofactor evidence="1">
        <name>Mn(2+)</name>
        <dbReference type="ChEBI" id="CHEBI:29035"/>
    </cofactor>
</comment>
<feature type="domain" description="Nudix hydrolase" evidence="7">
    <location>
        <begin position="1"/>
        <end position="127"/>
    </location>
</feature>
<evidence type="ECO:0000256" key="6">
    <source>
        <dbReference type="ARBA" id="ARBA00023211"/>
    </source>
</evidence>
<dbReference type="InterPro" id="IPR045121">
    <property type="entry name" value="CoAse"/>
</dbReference>
<dbReference type="SUPFAM" id="SSF55811">
    <property type="entry name" value="Nudix"/>
    <property type="match status" value="1"/>
</dbReference>
<sequence length="142" mass="16475">MECDASVVLIFNEGRFLLIKRAEREGDPWSGDMALPGGHRKKGETCEETAIRECKEEVGIEPKLVRFLGYYSPNNKQLKVAAFLGKSEKMDIIMDDEVSMYFWAKPEQLNEDKECYFLNGFRIWGMTYRILKDFLSQGFNII</sequence>
<accession>A0A031LTM9</accession>
<dbReference type="PANTHER" id="PTHR12992">
    <property type="entry name" value="NUDIX HYDROLASE"/>
    <property type="match status" value="1"/>
</dbReference>
<keyword evidence="6" id="KW-0464">Manganese</keyword>
<evidence type="ECO:0000256" key="3">
    <source>
        <dbReference type="ARBA" id="ARBA00022723"/>
    </source>
</evidence>
<evidence type="ECO:0000256" key="5">
    <source>
        <dbReference type="ARBA" id="ARBA00022842"/>
    </source>
</evidence>
<keyword evidence="9" id="KW-1185">Reference proteome</keyword>
<keyword evidence="5" id="KW-0460">Magnesium</keyword>
<dbReference type="RefSeq" id="WP_048098806.1">
    <property type="nucleotide sequence ID" value="NZ_JFZT01000017.1"/>
</dbReference>
<comment type="cofactor">
    <cofactor evidence="2">
        <name>Mg(2+)</name>
        <dbReference type="ChEBI" id="CHEBI:18420"/>
    </cofactor>
</comment>
<dbReference type="InterPro" id="IPR000086">
    <property type="entry name" value="NUDIX_hydrolase_dom"/>
</dbReference>
<evidence type="ECO:0000256" key="1">
    <source>
        <dbReference type="ARBA" id="ARBA00001936"/>
    </source>
</evidence>
<proteinExistence type="predicted"/>
<organism evidence="8 9">
    <name type="scientific">Candidatus Acidianus copahuensis</name>
    <dbReference type="NCBI Taxonomy" id="1160895"/>
    <lineage>
        <taxon>Archaea</taxon>
        <taxon>Thermoproteota</taxon>
        <taxon>Thermoprotei</taxon>
        <taxon>Sulfolobales</taxon>
        <taxon>Sulfolobaceae</taxon>
        <taxon>Acidianus</taxon>
    </lineage>
</organism>
<dbReference type="Proteomes" id="UP000024332">
    <property type="component" value="Unassembled WGS sequence"/>
</dbReference>
<evidence type="ECO:0000256" key="4">
    <source>
        <dbReference type="ARBA" id="ARBA00022801"/>
    </source>
</evidence>
<dbReference type="PROSITE" id="PS51462">
    <property type="entry name" value="NUDIX"/>
    <property type="match status" value="1"/>
</dbReference>
<evidence type="ECO:0000256" key="2">
    <source>
        <dbReference type="ARBA" id="ARBA00001946"/>
    </source>
</evidence>
<keyword evidence="3" id="KW-0479">Metal-binding</keyword>
<reference evidence="8 9" key="1">
    <citation type="submission" date="2014-03" db="EMBL/GenBank/DDBJ databases">
        <title>Draft genome sequence of the novel thermoacidophilic archaea Acidianus copahuensis ALE1 strain, isolated from Copahue volcanic area in Neuquen Argentina.</title>
        <authorList>
            <person name="Urbieta M.S."/>
            <person name="Rascovan N."/>
            <person name="Castro C."/>
            <person name="Revale S."/>
            <person name="Giaveno M.A."/>
            <person name="Vazquez M.P."/>
            <person name="Donati E.R."/>
        </authorList>
    </citation>
    <scope>NUCLEOTIDE SEQUENCE [LARGE SCALE GENOMIC DNA]</scope>
    <source>
        <strain evidence="8 9">ALE1</strain>
    </source>
</reference>
<dbReference type="Pfam" id="PF00293">
    <property type="entry name" value="NUDIX"/>
    <property type="match status" value="1"/>
</dbReference>
<dbReference type="InterPro" id="IPR015797">
    <property type="entry name" value="NUDIX_hydrolase-like_dom_sf"/>
</dbReference>
<dbReference type="Gene3D" id="3.90.79.10">
    <property type="entry name" value="Nucleoside Triphosphate Pyrophosphohydrolase"/>
    <property type="match status" value="1"/>
</dbReference>
<evidence type="ECO:0000313" key="8">
    <source>
        <dbReference type="EMBL" id="EZQ11075.1"/>
    </source>
</evidence>
<dbReference type="PANTHER" id="PTHR12992:SF11">
    <property type="entry name" value="MITOCHONDRIAL COENZYME A DIPHOSPHATASE NUDT8"/>
    <property type="match status" value="1"/>
</dbReference>
<keyword evidence="4 8" id="KW-0378">Hydrolase</keyword>